<organism evidence="5">
    <name type="scientific">Ignisphaera aggregans</name>
    <dbReference type="NCBI Taxonomy" id="334771"/>
    <lineage>
        <taxon>Archaea</taxon>
        <taxon>Thermoproteota</taxon>
        <taxon>Thermoprotei</taxon>
        <taxon>Desulfurococcales</taxon>
        <taxon>Desulfurococcaceae</taxon>
        <taxon>Ignisphaera</taxon>
    </lineage>
</organism>
<dbReference type="Gene3D" id="2.160.20.10">
    <property type="entry name" value="Single-stranded right-handed beta-helix, Pectin lyase-like"/>
    <property type="match status" value="1"/>
</dbReference>
<protein>
    <submittedName>
        <fullName evidence="5">Glycoside hydrolase family 28 protein</fullName>
    </submittedName>
</protein>
<dbReference type="Pfam" id="PF00295">
    <property type="entry name" value="Glyco_hydro_28"/>
    <property type="match status" value="1"/>
</dbReference>
<evidence type="ECO:0000313" key="5">
    <source>
        <dbReference type="EMBL" id="HGQ17451.1"/>
    </source>
</evidence>
<sequence>MWLIDTMGQRFNVVDFGADSKGGEDSSRAFNTAIEEASEKKGVVYIPPGEYLVTTILLKSNTVVFMERDAFIKFSSDFDRYPVIETRREGQHQCQTSPMIFGRDVRNVALIGEGVVDGQGQQWWYIKRSRVSEEMWKNIVDSGRGFIDEEQQIWWPSKRAFEGYKLYRELVAKGVKPTEDICKQYHEFFRPQLLQLYNAENVLISGVTFKNSPMWNVHLLYSQHVTVESILITAPDYSPNTDGIVVDSSSDVHIRGCFIDVGDDCVVIKSGKNEEGRRIGKPSMNIYVSSCTMRRGHGGFVIGSEMSGGVRNATIENCVFDGTERGVRIKTARGRGGIVENVIARNIVMRDIVYEAIVIDMFYEPLPPEPVSERTPAIRGVYMYNIVCDGAGQAVRLSGLPEMPIRDIVIENARIRARRGILLSNVTSARLSKIRISSLEGPVLVLDNTDGVTLDDFSSRAG</sequence>
<dbReference type="InterPro" id="IPR006626">
    <property type="entry name" value="PbH1"/>
</dbReference>
<name>A0A7J3JN92_9CREN</name>
<reference evidence="5" key="1">
    <citation type="journal article" date="2020" name="mSystems">
        <title>Genome- and Community-Level Interaction Insights into Carbon Utilization and Element Cycling Functions of Hydrothermarchaeota in Hydrothermal Sediment.</title>
        <authorList>
            <person name="Zhou Z."/>
            <person name="Liu Y."/>
            <person name="Xu W."/>
            <person name="Pan J."/>
            <person name="Luo Z.H."/>
            <person name="Li M."/>
        </authorList>
    </citation>
    <scope>NUCLEOTIDE SEQUENCE [LARGE SCALE GENOMIC DNA]</scope>
    <source>
        <strain evidence="5">SpSt-657</strain>
    </source>
</reference>
<keyword evidence="2 5" id="KW-0378">Hydrolase</keyword>
<dbReference type="InterPro" id="IPR011050">
    <property type="entry name" value="Pectin_lyase_fold/virulence"/>
</dbReference>
<dbReference type="GO" id="GO:0004650">
    <property type="term" value="F:polygalacturonase activity"/>
    <property type="evidence" value="ECO:0007669"/>
    <property type="project" value="InterPro"/>
</dbReference>
<dbReference type="InterPro" id="IPR000743">
    <property type="entry name" value="Glyco_hydro_28"/>
</dbReference>
<dbReference type="Pfam" id="PF12708">
    <property type="entry name" value="Pect-lyase_RHGA_epim"/>
    <property type="match status" value="1"/>
</dbReference>
<evidence type="ECO:0000259" key="4">
    <source>
        <dbReference type="Pfam" id="PF12708"/>
    </source>
</evidence>
<dbReference type="PROSITE" id="PS00502">
    <property type="entry name" value="POLYGALACTURONASE"/>
    <property type="match status" value="1"/>
</dbReference>
<dbReference type="InterPro" id="IPR024535">
    <property type="entry name" value="RHGA/B-epi-like_pectate_lyase"/>
</dbReference>
<dbReference type="AlphaFoldDB" id="A0A7J3JN92"/>
<evidence type="ECO:0000256" key="3">
    <source>
        <dbReference type="ARBA" id="ARBA00023295"/>
    </source>
</evidence>
<gene>
    <name evidence="5" type="ORF">ENU30_00510</name>
</gene>
<dbReference type="PANTHER" id="PTHR31339:SF9">
    <property type="entry name" value="PLASMIN AND FIBRONECTIN-BINDING PROTEIN A"/>
    <property type="match status" value="1"/>
</dbReference>
<comment type="similarity">
    <text evidence="1">Belongs to the glycosyl hydrolase 28 family.</text>
</comment>
<proteinExistence type="inferred from homology"/>
<feature type="domain" description="Rhamnogalacturonase A/B/Epimerase-like pectate lyase" evidence="4">
    <location>
        <begin position="11"/>
        <end position="133"/>
    </location>
</feature>
<dbReference type="PANTHER" id="PTHR31339">
    <property type="entry name" value="PECTIN LYASE-RELATED"/>
    <property type="match status" value="1"/>
</dbReference>
<dbReference type="EMBL" id="DTBZ01000015">
    <property type="protein sequence ID" value="HGQ17451.1"/>
    <property type="molecule type" value="Genomic_DNA"/>
</dbReference>
<accession>A0A7J3JN92</accession>
<dbReference type="InterPro" id="IPR012334">
    <property type="entry name" value="Pectin_lyas_fold"/>
</dbReference>
<dbReference type="GO" id="GO:0005975">
    <property type="term" value="P:carbohydrate metabolic process"/>
    <property type="evidence" value="ECO:0007669"/>
    <property type="project" value="InterPro"/>
</dbReference>
<dbReference type="SUPFAM" id="SSF51126">
    <property type="entry name" value="Pectin lyase-like"/>
    <property type="match status" value="1"/>
</dbReference>
<keyword evidence="3" id="KW-0326">Glycosidase</keyword>
<evidence type="ECO:0000256" key="1">
    <source>
        <dbReference type="ARBA" id="ARBA00008834"/>
    </source>
</evidence>
<dbReference type="InterPro" id="IPR051801">
    <property type="entry name" value="GH28_Enzymes"/>
</dbReference>
<comment type="caution">
    <text evidence="5">The sequence shown here is derived from an EMBL/GenBank/DDBJ whole genome shotgun (WGS) entry which is preliminary data.</text>
</comment>
<evidence type="ECO:0000256" key="2">
    <source>
        <dbReference type="ARBA" id="ARBA00022801"/>
    </source>
</evidence>
<dbReference type="SMART" id="SM00710">
    <property type="entry name" value="PbH1"/>
    <property type="match status" value="6"/>
</dbReference>